<protein>
    <recommendedName>
        <fullName evidence="1">T6SS Phospholipase effector Tle1-like catalytic domain-containing protein</fullName>
    </recommendedName>
</protein>
<dbReference type="Pfam" id="PF09994">
    <property type="entry name" value="T6SS_Tle1-like_cat"/>
    <property type="match status" value="1"/>
</dbReference>
<dbReference type="AlphaFoldDB" id="A0A9P7CY81"/>
<dbReference type="EMBL" id="JABBWD010000069">
    <property type="protein sequence ID" value="KAG1769921.1"/>
    <property type="molecule type" value="Genomic_DNA"/>
</dbReference>
<dbReference type="PANTHER" id="PTHR33840">
    <property type="match status" value="1"/>
</dbReference>
<name>A0A9P7CY81_9AGAM</name>
<reference evidence="2" key="1">
    <citation type="journal article" date="2020" name="New Phytol.">
        <title>Comparative genomics reveals dynamic genome evolution in host specialist ectomycorrhizal fungi.</title>
        <authorList>
            <person name="Lofgren L.A."/>
            <person name="Nguyen N.H."/>
            <person name="Vilgalys R."/>
            <person name="Ruytinx J."/>
            <person name="Liao H.L."/>
            <person name="Branco S."/>
            <person name="Kuo A."/>
            <person name="LaButti K."/>
            <person name="Lipzen A."/>
            <person name="Andreopoulos W."/>
            <person name="Pangilinan J."/>
            <person name="Riley R."/>
            <person name="Hundley H."/>
            <person name="Na H."/>
            <person name="Barry K."/>
            <person name="Grigoriev I.V."/>
            <person name="Stajich J.E."/>
            <person name="Kennedy P.G."/>
        </authorList>
    </citation>
    <scope>NUCLEOTIDE SEQUENCE</scope>
    <source>
        <strain evidence="2">DOB743</strain>
    </source>
</reference>
<dbReference type="InterPro" id="IPR018712">
    <property type="entry name" value="Tle1-like_cat"/>
</dbReference>
<gene>
    <name evidence="2" type="ORF">EV702DRAFT_679221</name>
</gene>
<comment type="caution">
    <text evidence="2">The sequence shown here is derived from an EMBL/GenBank/DDBJ whole genome shotgun (WGS) entry which is preliminary data.</text>
</comment>
<feature type="domain" description="T6SS Phospholipase effector Tle1-like catalytic" evidence="1">
    <location>
        <begin position="24"/>
        <end position="291"/>
    </location>
</feature>
<dbReference type="PANTHER" id="PTHR33840:SF2">
    <property type="entry name" value="TLE1 PHOSPHOLIPASE DOMAIN-CONTAINING PROTEIN"/>
    <property type="match status" value="1"/>
</dbReference>
<dbReference type="OrthoDB" id="538223at2759"/>
<dbReference type="InterPro" id="IPR029058">
    <property type="entry name" value="AB_hydrolase_fold"/>
</dbReference>
<organism evidence="2 3">
    <name type="scientific">Suillus placidus</name>
    <dbReference type="NCBI Taxonomy" id="48579"/>
    <lineage>
        <taxon>Eukaryota</taxon>
        <taxon>Fungi</taxon>
        <taxon>Dikarya</taxon>
        <taxon>Basidiomycota</taxon>
        <taxon>Agaricomycotina</taxon>
        <taxon>Agaricomycetes</taxon>
        <taxon>Agaricomycetidae</taxon>
        <taxon>Boletales</taxon>
        <taxon>Suillineae</taxon>
        <taxon>Suillaceae</taxon>
        <taxon>Suillus</taxon>
    </lineage>
</organism>
<sequence length="416" mass="47687">MMSAGSSEILNASCKCPRDQIQGKKLVVCIDGTSNKYGDKNTNIVELYSHMVKNDKQLTYYNSGVGTYAKGHTDLKKQVSSVFDLALAFNISHTIMDAYRWLSDEYHTGDKIFLFGFSRGAYQVRALAGMIHEMGLIQRGNIEQIPYAFALYSAINRGREQDKLLAKGFRSTFSRQGVVIHFIGVWDTVSSVGIRKQKILPSTDTCDHICHFRQGLALDERRVKFLPEYVYGGMSNRPKSQSAQHPKGIFKENDVKEVWFAGSHSDVGGGNRKKSDNALDFHDMPLLWMREEALEAGLLLNPPKIAFRHEDLMHKINDSLTLSWWPLELVPTRRLCYNNSDQHTSMPHYGRGRIILPGQEVHASVLFRSHYRPKASFWRNFQQWPETIHFYVDYDQERLSPFPWEVPFKRSTAEAL</sequence>
<accession>A0A9P7CY81</accession>
<dbReference type="SUPFAM" id="SSF53474">
    <property type="entry name" value="alpha/beta-Hydrolases"/>
    <property type="match status" value="2"/>
</dbReference>
<proteinExistence type="predicted"/>
<evidence type="ECO:0000259" key="1">
    <source>
        <dbReference type="Pfam" id="PF09994"/>
    </source>
</evidence>
<evidence type="ECO:0000313" key="3">
    <source>
        <dbReference type="Proteomes" id="UP000714275"/>
    </source>
</evidence>
<keyword evidence="3" id="KW-1185">Reference proteome</keyword>
<dbReference type="Proteomes" id="UP000714275">
    <property type="component" value="Unassembled WGS sequence"/>
</dbReference>
<evidence type="ECO:0000313" key="2">
    <source>
        <dbReference type="EMBL" id="KAG1769921.1"/>
    </source>
</evidence>